<dbReference type="PANTHER" id="PTHR46060:SF1">
    <property type="entry name" value="MARINER MOS1 TRANSPOSASE-LIKE PROTEIN"/>
    <property type="match status" value="1"/>
</dbReference>
<organism evidence="1 2">
    <name type="scientific">Eumeta variegata</name>
    <name type="common">Bagworm moth</name>
    <name type="synonym">Eumeta japonica</name>
    <dbReference type="NCBI Taxonomy" id="151549"/>
    <lineage>
        <taxon>Eukaryota</taxon>
        <taxon>Metazoa</taxon>
        <taxon>Ecdysozoa</taxon>
        <taxon>Arthropoda</taxon>
        <taxon>Hexapoda</taxon>
        <taxon>Insecta</taxon>
        <taxon>Pterygota</taxon>
        <taxon>Neoptera</taxon>
        <taxon>Endopterygota</taxon>
        <taxon>Lepidoptera</taxon>
        <taxon>Glossata</taxon>
        <taxon>Ditrysia</taxon>
        <taxon>Tineoidea</taxon>
        <taxon>Psychidae</taxon>
        <taxon>Oiketicinae</taxon>
        <taxon>Eumeta</taxon>
    </lineage>
</organism>
<keyword evidence="1" id="KW-0808">Transferase</keyword>
<proteinExistence type="predicted"/>
<dbReference type="PANTHER" id="PTHR46060">
    <property type="entry name" value="MARINER MOS1 TRANSPOSASE-LIKE PROTEIN"/>
    <property type="match status" value="1"/>
</dbReference>
<gene>
    <name evidence="1" type="primary">SETMAR</name>
    <name evidence="1" type="ORF">EVAR_40634_1</name>
</gene>
<dbReference type="EMBL" id="BGZK01000727">
    <property type="protein sequence ID" value="GBP58092.1"/>
    <property type="molecule type" value="Genomic_DNA"/>
</dbReference>
<protein>
    <submittedName>
        <fullName evidence="1">Histone-lysine N-methyltransferase SETMAR</fullName>
    </submittedName>
</protein>
<accession>A0A4C1X516</accession>
<sequence length="145" mass="16638">MVKGKQTPRTTAKPELTRNKLMFICMMELEGHYSLRAFTAGQNHQFGYLLPSADETPARNKKKYGRNSSTERVITPDSARPGTSLGTQQILRELGWEVLTHPPHNRDLAPSDFHLFWSLQNFSYNMAILEHILRNAGQDRRSCCY</sequence>
<dbReference type="GO" id="GO:0032259">
    <property type="term" value="P:methylation"/>
    <property type="evidence" value="ECO:0007669"/>
    <property type="project" value="UniProtKB-KW"/>
</dbReference>
<reference evidence="1 2" key="1">
    <citation type="journal article" date="2019" name="Commun. Biol.">
        <title>The bagworm genome reveals a unique fibroin gene that provides high tensile strength.</title>
        <authorList>
            <person name="Kono N."/>
            <person name="Nakamura H."/>
            <person name="Ohtoshi R."/>
            <person name="Tomita M."/>
            <person name="Numata K."/>
            <person name="Arakawa K."/>
        </authorList>
    </citation>
    <scope>NUCLEOTIDE SEQUENCE [LARGE SCALE GENOMIC DNA]</scope>
</reference>
<keyword evidence="1" id="KW-0489">Methyltransferase</keyword>
<name>A0A4C1X516_EUMVA</name>
<keyword evidence="2" id="KW-1185">Reference proteome</keyword>
<dbReference type="AlphaFoldDB" id="A0A4C1X516"/>
<dbReference type="InterPro" id="IPR052709">
    <property type="entry name" value="Transposase-MT_Hybrid"/>
</dbReference>
<dbReference type="STRING" id="151549.A0A4C1X516"/>
<dbReference type="Proteomes" id="UP000299102">
    <property type="component" value="Unassembled WGS sequence"/>
</dbReference>
<dbReference type="GO" id="GO:0003676">
    <property type="term" value="F:nucleic acid binding"/>
    <property type="evidence" value="ECO:0007669"/>
    <property type="project" value="InterPro"/>
</dbReference>
<evidence type="ECO:0000313" key="1">
    <source>
        <dbReference type="EMBL" id="GBP58092.1"/>
    </source>
</evidence>
<evidence type="ECO:0000313" key="2">
    <source>
        <dbReference type="Proteomes" id="UP000299102"/>
    </source>
</evidence>
<dbReference type="InterPro" id="IPR036397">
    <property type="entry name" value="RNaseH_sf"/>
</dbReference>
<dbReference type="GO" id="GO:0008168">
    <property type="term" value="F:methyltransferase activity"/>
    <property type="evidence" value="ECO:0007669"/>
    <property type="project" value="UniProtKB-KW"/>
</dbReference>
<dbReference type="Gene3D" id="3.30.420.10">
    <property type="entry name" value="Ribonuclease H-like superfamily/Ribonuclease H"/>
    <property type="match status" value="1"/>
</dbReference>
<comment type="caution">
    <text evidence="1">The sequence shown here is derived from an EMBL/GenBank/DDBJ whole genome shotgun (WGS) entry which is preliminary data.</text>
</comment>